<dbReference type="VEuPathDB" id="FungiDB:VP01_15189g1"/>
<proteinExistence type="predicted"/>
<organism evidence="1 2">
    <name type="scientific">Puccinia sorghi</name>
    <dbReference type="NCBI Taxonomy" id="27349"/>
    <lineage>
        <taxon>Eukaryota</taxon>
        <taxon>Fungi</taxon>
        <taxon>Dikarya</taxon>
        <taxon>Basidiomycota</taxon>
        <taxon>Pucciniomycotina</taxon>
        <taxon>Pucciniomycetes</taxon>
        <taxon>Pucciniales</taxon>
        <taxon>Pucciniaceae</taxon>
        <taxon>Puccinia</taxon>
    </lineage>
</organism>
<gene>
    <name evidence="1" type="ORF">VP01_15189g1</name>
</gene>
<evidence type="ECO:0000313" key="2">
    <source>
        <dbReference type="Proteomes" id="UP000037035"/>
    </source>
</evidence>
<accession>A0A0L6VIW0</accession>
<dbReference type="Proteomes" id="UP000037035">
    <property type="component" value="Unassembled WGS sequence"/>
</dbReference>
<sequence>VSFTSAPILKITNPYHPFILECDFSEFELGAILSHSALRTTFSTLLHTCQDKAE</sequence>
<name>A0A0L6VIW0_9BASI</name>
<reference evidence="1 2" key="1">
    <citation type="submission" date="2015-08" db="EMBL/GenBank/DDBJ databases">
        <title>Next Generation Sequencing and Analysis of the Genome of Puccinia sorghi L Schw, the Causal Agent of Maize Common Rust.</title>
        <authorList>
            <person name="Rochi L."/>
            <person name="Burguener G."/>
            <person name="Darino M."/>
            <person name="Turjanski A."/>
            <person name="Kreff E."/>
            <person name="Dieguez M.J."/>
            <person name="Sacco F."/>
        </authorList>
    </citation>
    <scope>NUCLEOTIDE SEQUENCE [LARGE SCALE GENOMIC DNA]</scope>
    <source>
        <strain evidence="1 2">RO10H11247</strain>
    </source>
</reference>
<keyword evidence="2" id="KW-1185">Reference proteome</keyword>
<feature type="non-terminal residue" evidence="1">
    <location>
        <position position="1"/>
    </location>
</feature>
<comment type="caution">
    <text evidence="1">The sequence shown here is derived from an EMBL/GenBank/DDBJ whole genome shotgun (WGS) entry which is preliminary data.</text>
</comment>
<protein>
    <submittedName>
        <fullName evidence="1">Uncharacterized protein</fullName>
    </submittedName>
</protein>
<dbReference type="AlphaFoldDB" id="A0A0L6VIW0"/>
<evidence type="ECO:0000313" key="1">
    <source>
        <dbReference type="EMBL" id="KNZ60688.1"/>
    </source>
</evidence>
<dbReference type="OrthoDB" id="2975412at2759"/>
<dbReference type="EMBL" id="LAVV01005763">
    <property type="protein sequence ID" value="KNZ60688.1"/>
    <property type="molecule type" value="Genomic_DNA"/>
</dbReference>